<keyword evidence="1" id="KW-1133">Transmembrane helix</keyword>
<keyword evidence="1" id="KW-0472">Membrane</keyword>
<evidence type="ECO:0008006" key="4">
    <source>
        <dbReference type="Google" id="ProtNLM"/>
    </source>
</evidence>
<dbReference type="Proteomes" id="UP000229740">
    <property type="component" value="Unassembled WGS sequence"/>
</dbReference>
<dbReference type="InterPro" id="IPR007462">
    <property type="entry name" value="COV1-like"/>
</dbReference>
<evidence type="ECO:0000256" key="1">
    <source>
        <dbReference type="SAM" id="Phobius"/>
    </source>
</evidence>
<feature type="transmembrane region" description="Helical" evidence="1">
    <location>
        <begin position="53"/>
        <end position="72"/>
    </location>
</feature>
<dbReference type="PANTHER" id="PTHR31876:SF26">
    <property type="entry name" value="PROTEIN LIKE COV 2"/>
    <property type="match status" value="1"/>
</dbReference>
<feature type="transmembrane region" description="Helical" evidence="1">
    <location>
        <begin position="12"/>
        <end position="33"/>
    </location>
</feature>
<keyword evidence="1" id="KW-0812">Transmembrane</keyword>
<accession>A0A2G6E311</accession>
<evidence type="ECO:0000313" key="2">
    <source>
        <dbReference type="EMBL" id="PID56118.1"/>
    </source>
</evidence>
<sequence>MLSSLRYTVRNKFIAGLVIVLPVGITLVLLQMMFRWLDGLFAPLALRLTERHIPGLGIASTILIVFVVGLLVTNMLGRAFVSFGEYLVAKIPFIGTIYNGAKQFLETLTAEQRQAFTQVVLLEYPKRGSYTIGFVTADSGGEIQEKIPEILLNVFVVTTPNPTTGFLLLVPKKEVVVLPISIEDGLKMVVSGGILHPPGSLLQQADA</sequence>
<organism evidence="2 3">
    <name type="scientific">candidate division KSB3 bacterium</name>
    <dbReference type="NCBI Taxonomy" id="2044937"/>
    <lineage>
        <taxon>Bacteria</taxon>
        <taxon>candidate division KSB3</taxon>
    </lineage>
</organism>
<name>A0A2G6E311_9BACT</name>
<dbReference type="Pfam" id="PF04367">
    <property type="entry name" value="DUF502"/>
    <property type="match status" value="1"/>
</dbReference>
<dbReference type="AlphaFoldDB" id="A0A2G6E311"/>
<gene>
    <name evidence="2" type="ORF">CSB45_12850</name>
</gene>
<proteinExistence type="predicted"/>
<protein>
    <recommendedName>
        <fullName evidence="4">DUF502 domain-containing protein</fullName>
    </recommendedName>
</protein>
<dbReference type="PANTHER" id="PTHR31876">
    <property type="entry name" value="COV-LIKE PROTEIN 1"/>
    <property type="match status" value="1"/>
</dbReference>
<evidence type="ECO:0000313" key="3">
    <source>
        <dbReference type="Proteomes" id="UP000229740"/>
    </source>
</evidence>
<dbReference type="EMBL" id="PDPS01000038">
    <property type="protein sequence ID" value="PID56118.1"/>
    <property type="molecule type" value="Genomic_DNA"/>
</dbReference>
<reference evidence="2 3" key="1">
    <citation type="submission" date="2017-10" db="EMBL/GenBank/DDBJ databases">
        <title>Novel microbial diversity and functional potential in the marine mammal oral microbiome.</title>
        <authorList>
            <person name="Dudek N.K."/>
            <person name="Sun C.L."/>
            <person name="Burstein D."/>
            <person name="Kantor R.S."/>
            <person name="Aliaga Goltsman D.S."/>
            <person name="Bik E.M."/>
            <person name="Thomas B.C."/>
            <person name="Banfield J.F."/>
            <person name="Relman D.A."/>
        </authorList>
    </citation>
    <scope>NUCLEOTIDE SEQUENCE [LARGE SCALE GENOMIC DNA]</scope>
    <source>
        <strain evidence="2">DOLZORAL124_49_17</strain>
    </source>
</reference>
<comment type="caution">
    <text evidence="2">The sequence shown here is derived from an EMBL/GenBank/DDBJ whole genome shotgun (WGS) entry which is preliminary data.</text>
</comment>